<keyword evidence="1" id="KW-1133">Transmembrane helix</keyword>
<evidence type="ECO:0000313" key="3">
    <source>
        <dbReference type="Proteomes" id="UP000321249"/>
    </source>
</evidence>
<feature type="transmembrane region" description="Helical" evidence="1">
    <location>
        <begin position="14"/>
        <end position="32"/>
    </location>
</feature>
<keyword evidence="1" id="KW-0812">Transmembrane</keyword>
<comment type="caution">
    <text evidence="2">The sequence shown here is derived from an EMBL/GenBank/DDBJ whole genome shotgun (WGS) entry which is preliminary data.</text>
</comment>
<organism evidence="2 3">
    <name type="scientific">Allosphingosinicella ginsenosidimutans</name>
    <dbReference type="NCBI Taxonomy" id="1176539"/>
    <lineage>
        <taxon>Bacteria</taxon>
        <taxon>Pseudomonadati</taxon>
        <taxon>Pseudomonadota</taxon>
        <taxon>Alphaproteobacteria</taxon>
        <taxon>Sphingomonadales</taxon>
        <taxon>Sphingomonadaceae</taxon>
        <taxon>Allosphingosinicella</taxon>
    </lineage>
</organism>
<feature type="transmembrane region" description="Helical" evidence="1">
    <location>
        <begin position="71"/>
        <end position="91"/>
    </location>
</feature>
<feature type="transmembrane region" description="Helical" evidence="1">
    <location>
        <begin position="124"/>
        <end position="146"/>
    </location>
</feature>
<protein>
    <submittedName>
        <fullName evidence="2">Uncharacterized protein</fullName>
    </submittedName>
</protein>
<reference evidence="2 3" key="1">
    <citation type="journal article" date="2015" name="J. Microbiol.">
        <title>Sphingosinicella ginsenosidimutans sp. nov., with ginsenoside converting activity.</title>
        <authorList>
            <person name="Kim J.K."/>
            <person name="Kang M.S."/>
            <person name="Park S.C."/>
            <person name="Kim K.M."/>
            <person name="Choi K."/>
            <person name="Yoon M.H."/>
            <person name="Im W.T."/>
        </authorList>
    </citation>
    <scope>NUCLEOTIDE SEQUENCE [LARGE SCALE GENOMIC DNA]</scope>
    <source>
        <strain evidence="2 3">BS-11</strain>
    </source>
</reference>
<proteinExistence type="predicted"/>
<dbReference type="Proteomes" id="UP000321249">
    <property type="component" value="Unassembled WGS sequence"/>
</dbReference>
<keyword evidence="3" id="KW-1185">Reference proteome</keyword>
<keyword evidence="1" id="KW-0472">Membrane</keyword>
<sequence length="155" mass="15922">MRFTSEVRWTASDFVVAGAIIGGIGVAFEFLARRARDNAYRMGAAAALGAAFLLIWINLAVGIIGSEDNPLNLVYAGVLLLALGGAIGAGFEAGGMARAMTAAAAAQALVTVPAAIAGRDEPPGTIGLIVLNGFFVGLFALAAWLFRRAQRKLSA</sequence>
<feature type="transmembrane region" description="Helical" evidence="1">
    <location>
        <begin position="44"/>
        <end position="65"/>
    </location>
</feature>
<gene>
    <name evidence="2" type="ORF">FRZ32_09300</name>
</gene>
<evidence type="ECO:0000313" key="2">
    <source>
        <dbReference type="EMBL" id="TXC64994.1"/>
    </source>
</evidence>
<dbReference type="EMBL" id="VOQQ01000001">
    <property type="protein sequence ID" value="TXC64994.1"/>
    <property type="molecule type" value="Genomic_DNA"/>
</dbReference>
<accession>A0A5C6TX30</accession>
<name>A0A5C6TX30_9SPHN</name>
<dbReference type="AlphaFoldDB" id="A0A5C6TX30"/>
<evidence type="ECO:0000256" key="1">
    <source>
        <dbReference type="SAM" id="Phobius"/>
    </source>
</evidence>